<feature type="compositionally biased region" description="Polar residues" evidence="2">
    <location>
        <begin position="753"/>
        <end position="774"/>
    </location>
</feature>
<organism evidence="4 5">
    <name type="scientific">Saccharomycopsis crataegensis</name>
    <dbReference type="NCBI Taxonomy" id="43959"/>
    <lineage>
        <taxon>Eukaryota</taxon>
        <taxon>Fungi</taxon>
        <taxon>Dikarya</taxon>
        <taxon>Ascomycota</taxon>
        <taxon>Saccharomycotina</taxon>
        <taxon>Saccharomycetes</taxon>
        <taxon>Saccharomycopsidaceae</taxon>
        <taxon>Saccharomycopsis</taxon>
    </lineage>
</organism>
<feature type="region of interest" description="Disordered" evidence="2">
    <location>
        <begin position="746"/>
        <end position="775"/>
    </location>
</feature>
<feature type="chain" id="PRO_5043338468" evidence="3">
    <location>
        <begin position="27"/>
        <end position="880"/>
    </location>
</feature>
<evidence type="ECO:0000256" key="3">
    <source>
        <dbReference type="SAM" id="SignalP"/>
    </source>
</evidence>
<evidence type="ECO:0000313" key="4">
    <source>
        <dbReference type="EMBL" id="GMM35291.1"/>
    </source>
</evidence>
<accession>A0AAV5QKT9</accession>
<comment type="caution">
    <text evidence="4">The sequence shown here is derived from an EMBL/GenBank/DDBJ whole genome shotgun (WGS) entry which is preliminary data.</text>
</comment>
<keyword evidence="5" id="KW-1185">Reference proteome</keyword>
<proteinExistence type="predicted"/>
<dbReference type="RefSeq" id="XP_064852291.1">
    <property type="nucleotide sequence ID" value="XM_064996219.1"/>
</dbReference>
<reference evidence="4 5" key="1">
    <citation type="journal article" date="2023" name="Elife">
        <title>Identification of key yeast species and microbe-microbe interactions impacting larval growth of Drosophila in the wild.</title>
        <authorList>
            <person name="Mure A."/>
            <person name="Sugiura Y."/>
            <person name="Maeda R."/>
            <person name="Honda K."/>
            <person name="Sakurai N."/>
            <person name="Takahashi Y."/>
            <person name="Watada M."/>
            <person name="Katoh T."/>
            <person name="Gotoh A."/>
            <person name="Gotoh Y."/>
            <person name="Taniguchi I."/>
            <person name="Nakamura K."/>
            <person name="Hayashi T."/>
            <person name="Katayama T."/>
            <person name="Uemura T."/>
            <person name="Hattori Y."/>
        </authorList>
    </citation>
    <scope>NUCLEOTIDE SEQUENCE [LARGE SCALE GENOMIC DNA]</scope>
    <source>
        <strain evidence="4 5">SC-9</strain>
    </source>
</reference>
<feature type="region of interest" description="Disordered" evidence="2">
    <location>
        <begin position="844"/>
        <end position="880"/>
    </location>
</feature>
<gene>
    <name evidence="4" type="ORF">DASC09_026160</name>
</gene>
<feature type="compositionally biased region" description="Polar residues" evidence="2">
    <location>
        <begin position="859"/>
        <end position="869"/>
    </location>
</feature>
<name>A0AAV5QKT9_9ASCO</name>
<evidence type="ECO:0000256" key="1">
    <source>
        <dbReference type="SAM" id="Coils"/>
    </source>
</evidence>
<feature type="signal peptide" evidence="3">
    <location>
        <begin position="1"/>
        <end position="26"/>
    </location>
</feature>
<sequence length="880" mass="101771">MHWNSWSGILLVWEYIVNMLIIVSWASQSQRYENNNHDDDVKEEADASIYSDTSDTLVEEVIEEQEHKIDEDEERFKIDEELRKRNTDNRIQHQQIVDLHEENKDLMAMIAKLHDVHESLKKENKMVTDENQNLRKDIDRSKAKITKIKGKNVNYSTTNSRLKVKLQNSLLENKNLRKDLQLARQTNTDHLRSMNQLYEKVHLLKHQLTINDDKLAYQNYVRIKEEELQHKSALVATLTESNENLQKEIEDKMTDYLSFLNKLSELQSSNDSFKEEVSKLEFKVARLTEDNQRVRNERAESKQQQEVLTKKISELIEEVKMMEEVNHDLNIQHEDHLKVIESLRKLNESTTNTQKKMRKELDNSLISKQDEIIRLKKEIENLQDTNTNINPQVALNEDAKENQELNQKIIRMSSTISQYIVKLSESQLCLKIKESNVKAMKEELTQHRDFFNNLEPFIDKFSQDFITLVTVVQKIVPKYNEQKMFLNKLIQMVSVEEKNFIMLNELRDKNSRFKKLLRRILDENLRVKNELEISYLEIKSLKDQLLLKDEFITVLKYGNDNSALNLQFLVNHATNHDDCERSVSLNDFQTKDIFINDHPVVSPSDISSIDENSNCRLSPASQQSDISETMSTIDSIATRASSIQINLNDLTFFGQNEKFSGQLTSFLKGGVVDDNDRDGDATFSLDDNHEEEFQLQRLMDSLNPGKTNDEIFAMNGSDLNGLTSKMDKEVQQIKRFCISKTLKSCSLPRPSSAGDSYSNQFNNNNTAKPPQLSLQIPKKLTIFKDSEGDTSAESSPTSLSSSSPVSYTFSNGFTLGKPRTSRRSSLHLENSFYTTTKPQFKTLSLNSNGRSHDLKSFGLTPNTKNQTNVKNRHRVSNSIS</sequence>
<evidence type="ECO:0000313" key="5">
    <source>
        <dbReference type="Proteomes" id="UP001360560"/>
    </source>
</evidence>
<dbReference type="AlphaFoldDB" id="A0AAV5QKT9"/>
<dbReference type="GeneID" id="90073270"/>
<dbReference type="EMBL" id="BTFZ01000006">
    <property type="protein sequence ID" value="GMM35291.1"/>
    <property type="molecule type" value="Genomic_DNA"/>
</dbReference>
<feature type="coiled-coil region" evidence="1">
    <location>
        <begin position="228"/>
        <end position="385"/>
    </location>
</feature>
<feature type="coiled-coil region" evidence="1">
    <location>
        <begin position="62"/>
        <end position="186"/>
    </location>
</feature>
<feature type="compositionally biased region" description="Basic residues" evidence="2">
    <location>
        <begin position="870"/>
        <end position="880"/>
    </location>
</feature>
<feature type="compositionally biased region" description="Low complexity" evidence="2">
    <location>
        <begin position="791"/>
        <end position="805"/>
    </location>
</feature>
<feature type="region of interest" description="Disordered" evidence="2">
    <location>
        <begin position="786"/>
        <end position="805"/>
    </location>
</feature>
<dbReference type="Proteomes" id="UP001360560">
    <property type="component" value="Unassembled WGS sequence"/>
</dbReference>
<protein>
    <submittedName>
        <fullName evidence="4">Uncharacterized protein</fullName>
    </submittedName>
</protein>
<evidence type="ECO:0000256" key="2">
    <source>
        <dbReference type="SAM" id="MobiDB-lite"/>
    </source>
</evidence>
<keyword evidence="3" id="KW-0732">Signal</keyword>
<keyword evidence="1" id="KW-0175">Coiled coil</keyword>